<name>A0A6A5TR05_9PLEO</name>
<feature type="compositionally biased region" description="Low complexity" evidence="1">
    <location>
        <begin position="181"/>
        <end position="199"/>
    </location>
</feature>
<feature type="compositionally biased region" description="Basic residues" evidence="1">
    <location>
        <begin position="109"/>
        <end position="126"/>
    </location>
</feature>
<feature type="region of interest" description="Disordered" evidence="1">
    <location>
        <begin position="181"/>
        <end position="216"/>
    </location>
</feature>
<evidence type="ECO:0000313" key="3">
    <source>
        <dbReference type="Proteomes" id="UP000800035"/>
    </source>
</evidence>
<accession>A0A6A5TR05</accession>
<dbReference type="OrthoDB" id="5397183at2759"/>
<sequence>MYSSTPQANYTPSSSFTPINRPSAQLLQCESLATPPSPVKKNHATHRRHRNPAVAQHLGLGSETVTLPLELMAPTLDVQPPPTPPPRGSKRARGKQEQNKSTSDEKAPKQKRVSKPTPRKTVRKTKAASDSCSVAAHQVPPDAGIVHSINRDDSEDTLKDDEFDDAIFDLIDLDDAITTTTKNRAQSSSKSSPYSTSKGSTRRQAQITDDRQEPDILFLPTPRSAEMSSTPSMQRGYSALPNMSSSSSSRHVAHKFVSPVTPKTQALIQKAALNPEARKPIVRSPFPAAVRDRSPIIGLSPRLLLRTCFRTGEAINQAFRAAKHGQKVIFELYARILSSHRDETKQHFEFADLFHDKPPHIKGVYEAAIWKDVELFNYDSARLLKKNTMCRCIGEIKRDGPDWIMVVHNVWETTWQDIEWVEGIINS</sequence>
<keyword evidence="3" id="KW-1185">Reference proteome</keyword>
<reference evidence="2" key="1">
    <citation type="journal article" date="2020" name="Stud. Mycol.">
        <title>101 Dothideomycetes genomes: a test case for predicting lifestyles and emergence of pathogens.</title>
        <authorList>
            <person name="Haridas S."/>
            <person name="Albert R."/>
            <person name="Binder M."/>
            <person name="Bloem J."/>
            <person name="Labutti K."/>
            <person name="Salamov A."/>
            <person name="Andreopoulos B."/>
            <person name="Baker S."/>
            <person name="Barry K."/>
            <person name="Bills G."/>
            <person name="Bluhm B."/>
            <person name="Cannon C."/>
            <person name="Castanera R."/>
            <person name="Culley D."/>
            <person name="Daum C."/>
            <person name="Ezra D."/>
            <person name="Gonzalez J."/>
            <person name="Henrissat B."/>
            <person name="Kuo A."/>
            <person name="Liang C."/>
            <person name="Lipzen A."/>
            <person name="Lutzoni F."/>
            <person name="Magnuson J."/>
            <person name="Mondo S."/>
            <person name="Nolan M."/>
            <person name="Ohm R."/>
            <person name="Pangilinan J."/>
            <person name="Park H.-J."/>
            <person name="Ramirez L."/>
            <person name="Alfaro M."/>
            <person name="Sun H."/>
            <person name="Tritt A."/>
            <person name="Yoshinaga Y."/>
            <person name="Zwiers L.-H."/>
            <person name="Turgeon B."/>
            <person name="Goodwin S."/>
            <person name="Spatafora J."/>
            <person name="Crous P."/>
            <person name="Grigoriev I."/>
        </authorList>
    </citation>
    <scope>NUCLEOTIDE SEQUENCE</scope>
    <source>
        <strain evidence="2">CBS 675.92</strain>
    </source>
</reference>
<feature type="region of interest" description="Disordered" evidence="1">
    <location>
        <begin position="74"/>
        <end position="158"/>
    </location>
</feature>
<feature type="region of interest" description="Disordered" evidence="1">
    <location>
        <begin position="1"/>
        <end position="22"/>
    </location>
</feature>
<evidence type="ECO:0000256" key="1">
    <source>
        <dbReference type="SAM" id="MobiDB-lite"/>
    </source>
</evidence>
<dbReference type="Proteomes" id="UP000800035">
    <property type="component" value="Unassembled WGS sequence"/>
</dbReference>
<organism evidence="2 3">
    <name type="scientific">Byssothecium circinans</name>
    <dbReference type="NCBI Taxonomy" id="147558"/>
    <lineage>
        <taxon>Eukaryota</taxon>
        <taxon>Fungi</taxon>
        <taxon>Dikarya</taxon>
        <taxon>Ascomycota</taxon>
        <taxon>Pezizomycotina</taxon>
        <taxon>Dothideomycetes</taxon>
        <taxon>Pleosporomycetidae</taxon>
        <taxon>Pleosporales</taxon>
        <taxon>Massarineae</taxon>
        <taxon>Massarinaceae</taxon>
        <taxon>Byssothecium</taxon>
    </lineage>
</organism>
<protein>
    <submittedName>
        <fullName evidence="2">Uncharacterized protein</fullName>
    </submittedName>
</protein>
<proteinExistence type="predicted"/>
<dbReference type="EMBL" id="ML977005">
    <property type="protein sequence ID" value="KAF1953216.1"/>
    <property type="molecule type" value="Genomic_DNA"/>
</dbReference>
<dbReference type="AlphaFoldDB" id="A0A6A5TR05"/>
<evidence type="ECO:0000313" key="2">
    <source>
        <dbReference type="EMBL" id="KAF1953216.1"/>
    </source>
</evidence>
<gene>
    <name evidence="2" type="ORF">CC80DRAFT_494835</name>
</gene>
<feature type="compositionally biased region" description="Basic and acidic residues" evidence="1">
    <location>
        <begin position="94"/>
        <end position="108"/>
    </location>
</feature>